<evidence type="ECO:0000256" key="2">
    <source>
        <dbReference type="ARBA" id="ARBA00022723"/>
    </source>
</evidence>
<evidence type="ECO:0000256" key="7">
    <source>
        <dbReference type="PROSITE-ProRule" id="PRU00027"/>
    </source>
</evidence>
<reference evidence="10" key="2">
    <citation type="submission" date="2022-01" db="EMBL/GenBank/DDBJ databases">
        <authorList>
            <person name="Yamashiro T."/>
            <person name="Shiraishi A."/>
            <person name="Satake H."/>
            <person name="Nakayama K."/>
        </authorList>
    </citation>
    <scope>NUCLEOTIDE SEQUENCE</scope>
</reference>
<sequence length="294" mass="32634">MATQSSSTTTGVGSSSVPTILEILTTTRNPDVWQHFNLCKMSDNSTKAQCKHCFGFLSSGSNSTLRNHINHPHCEALKTVPEAGQSSMARDGSVFVFNSDVLREQFAGLVIQQGLLFDHLDNSQTTRAKQWFNESLEGLYNIYYTKYGNPTQSTSGASSSRASSGNPMTNLLNRLKEKSNKRARNDRSLSSEYERYVNEDFISHLEPYEFAVTSVASESAFSTSGRMLSIRRTRLTPTSLEMYFEEEILDTEVQENEAIALSDEEIALDAASETRSNGSGSKGEEFDYDLTLSD</sequence>
<keyword evidence="2" id="KW-0479">Metal-binding</keyword>
<proteinExistence type="predicted"/>
<accession>A0ABQ5DDN1</accession>
<comment type="caution">
    <text evidence="10">The sequence shown here is derived from an EMBL/GenBank/DDBJ whole genome shotgun (WGS) entry which is preliminary data.</text>
</comment>
<evidence type="ECO:0000256" key="6">
    <source>
        <dbReference type="ARBA" id="ARBA00023242"/>
    </source>
</evidence>
<keyword evidence="3 7" id="KW-0863">Zinc-finger</keyword>
<evidence type="ECO:0000313" key="11">
    <source>
        <dbReference type="Proteomes" id="UP001151760"/>
    </source>
</evidence>
<protein>
    <submittedName>
        <fullName evidence="10">Zinc finger BED domain-containing protein RICESLEEPER 2</fullName>
    </submittedName>
</protein>
<evidence type="ECO:0000256" key="1">
    <source>
        <dbReference type="ARBA" id="ARBA00004123"/>
    </source>
</evidence>
<keyword evidence="6" id="KW-0539">Nucleus</keyword>
<evidence type="ECO:0000259" key="9">
    <source>
        <dbReference type="PROSITE" id="PS50808"/>
    </source>
</evidence>
<dbReference type="Proteomes" id="UP001151760">
    <property type="component" value="Unassembled WGS sequence"/>
</dbReference>
<feature type="region of interest" description="Disordered" evidence="8">
    <location>
        <begin position="270"/>
        <end position="294"/>
    </location>
</feature>
<evidence type="ECO:0000256" key="4">
    <source>
        <dbReference type="ARBA" id="ARBA00022833"/>
    </source>
</evidence>
<keyword evidence="11" id="KW-1185">Reference proteome</keyword>
<evidence type="ECO:0000313" key="10">
    <source>
        <dbReference type="EMBL" id="GJT37043.1"/>
    </source>
</evidence>
<dbReference type="InterPro" id="IPR008906">
    <property type="entry name" value="HATC_C_dom"/>
</dbReference>
<organism evidence="10 11">
    <name type="scientific">Tanacetum coccineum</name>
    <dbReference type="NCBI Taxonomy" id="301880"/>
    <lineage>
        <taxon>Eukaryota</taxon>
        <taxon>Viridiplantae</taxon>
        <taxon>Streptophyta</taxon>
        <taxon>Embryophyta</taxon>
        <taxon>Tracheophyta</taxon>
        <taxon>Spermatophyta</taxon>
        <taxon>Magnoliopsida</taxon>
        <taxon>eudicotyledons</taxon>
        <taxon>Gunneridae</taxon>
        <taxon>Pentapetalae</taxon>
        <taxon>asterids</taxon>
        <taxon>campanulids</taxon>
        <taxon>Asterales</taxon>
        <taxon>Asteraceae</taxon>
        <taxon>Asteroideae</taxon>
        <taxon>Anthemideae</taxon>
        <taxon>Anthemidinae</taxon>
        <taxon>Tanacetum</taxon>
    </lineage>
</organism>
<dbReference type="Pfam" id="PF05699">
    <property type="entry name" value="Dimer_Tnp_hAT"/>
    <property type="match status" value="1"/>
</dbReference>
<name>A0ABQ5DDN1_9ASTR</name>
<reference evidence="10" key="1">
    <citation type="journal article" date="2022" name="Int. J. Mol. Sci.">
        <title>Draft Genome of Tanacetum Coccineum: Genomic Comparison of Closely Related Tanacetum-Family Plants.</title>
        <authorList>
            <person name="Yamashiro T."/>
            <person name="Shiraishi A."/>
            <person name="Nakayama K."/>
            <person name="Satake H."/>
        </authorList>
    </citation>
    <scope>NUCLEOTIDE SEQUENCE</scope>
</reference>
<dbReference type="InterPro" id="IPR036236">
    <property type="entry name" value="Znf_C2H2_sf"/>
</dbReference>
<evidence type="ECO:0000256" key="8">
    <source>
        <dbReference type="SAM" id="MobiDB-lite"/>
    </source>
</evidence>
<dbReference type="EMBL" id="BQNB010015190">
    <property type="protein sequence ID" value="GJT37043.1"/>
    <property type="molecule type" value="Genomic_DNA"/>
</dbReference>
<evidence type="ECO:0000256" key="3">
    <source>
        <dbReference type="ARBA" id="ARBA00022771"/>
    </source>
</evidence>
<dbReference type="InterPro" id="IPR003656">
    <property type="entry name" value="Znf_BED"/>
</dbReference>
<keyword evidence="4" id="KW-0862">Zinc</keyword>
<gene>
    <name evidence="10" type="ORF">Tco_0936908</name>
</gene>
<feature type="domain" description="BED-type" evidence="9">
    <location>
        <begin position="27"/>
        <end position="80"/>
    </location>
</feature>
<feature type="compositionally biased region" description="Low complexity" evidence="8">
    <location>
        <begin position="153"/>
        <end position="165"/>
    </location>
</feature>
<dbReference type="PROSITE" id="PS50808">
    <property type="entry name" value="ZF_BED"/>
    <property type="match status" value="1"/>
</dbReference>
<dbReference type="Pfam" id="PF02892">
    <property type="entry name" value="zf-BED"/>
    <property type="match status" value="1"/>
</dbReference>
<dbReference type="SUPFAM" id="SSF57667">
    <property type="entry name" value="beta-beta-alpha zinc fingers"/>
    <property type="match status" value="1"/>
</dbReference>
<feature type="region of interest" description="Disordered" evidence="8">
    <location>
        <begin position="151"/>
        <end position="170"/>
    </location>
</feature>
<evidence type="ECO:0000256" key="5">
    <source>
        <dbReference type="ARBA" id="ARBA00023125"/>
    </source>
</evidence>
<comment type="subcellular location">
    <subcellularLocation>
        <location evidence="1">Nucleus</location>
    </subcellularLocation>
</comment>
<keyword evidence="5" id="KW-0238">DNA-binding</keyword>